<gene>
    <name evidence="7" type="primary">GRX3</name>
    <name evidence="7" type="ORF">MYAM1_002136</name>
</gene>
<comment type="function">
    <text evidence="5">Monothiol glutaredoxin involved in the biogenesis of iron-sulfur clusters. Binds one iron-sulfur cluster per dimer. The iron-sulfur cluster is bound between subunits, and is complexed by a bound glutathione and a cysteine residue from each subunit.</text>
</comment>
<dbReference type="GO" id="GO:0015036">
    <property type="term" value="F:disulfide oxidoreductase activity"/>
    <property type="evidence" value="ECO:0007669"/>
    <property type="project" value="UniProtKB-ARBA"/>
</dbReference>
<dbReference type="FunFam" id="3.40.30.10:FF:000092">
    <property type="entry name" value="Monothiol glutaredoxin"/>
    <property type="match status" value="1"/>
</dbReference>
<evidence type="ECO:0000256" key="1">
    <source>
        <dbReference type="ARBA" id="ARBA00009630"/>
    </source>
</evidence>
<dbReference type="CDD" id="cd03028">
    <property type="entry name" value="GRX_PICOT_like"/>
    <property type="match status" value="1"/>
</dbReference>
<keyword evidence="3" id="KW-0408">Iron</keyword>
<dbReference type="GO" id="GO:0051537">
    <property type="term" value="F:2 iron, 2 sulfur cluster binding"/>
    <property type="evidence" value="ECO:0007669"/>
    <property type="project" value="TreeGrafter"/>
</dbReference>
<dbReference type="Pfam" id="PF00462">
    <property type="entry name" value="Glutaredoxin"/>
    <property type="match status" value="1"/>
</dbReference>
<dbReference type="SUPFAM" id="SSF52833">
    <property type="entry name" value="Thioredoxin-like"/>
    <property type="match status" value="2"/>
</dbReference>
<evidence type="ECO:0000313" key="7">
    <source>
        <dbReference type="EMBL" id="WFC99392.1"/>
    </source>
</evidence>
<evidence type="ECO:0000256" key="5">
    <source>
        <dbReference type="ARBA" id="ARBA00055846"/>
    </source>
</evidence>
<evidence type="ECO:0000256" key="3">
    <source>
        <dbReference type="ARBA" id="ARBA00023004"/>
    </source>
</evidence>
<dbReference type="PANTHER" id="PTHR10293:SF73">
    <property type="entry name" value="GLUTAREDOXIN-3"/>
    <property type="match status" value="1"/>
</dbReference>
<dbReference type="CDD" id="cd02984">
    <property type="entry name" value="TRX_PICOT"/>
    <property type="match status" value="1"/>
</dbReference>
<dbReference type="PROSITE" id="PS51354">
    <property type="entry name" value="GLUTAREDOXIN_2"/>
    <property type="match status" value="1"/>
</dbReference>
<evidence type="ECO:0000256" key="2">
    <source>
        <dbReference type="ARBA" id="ARBA00022723"/>
    </source>
</evidence>
<dbReference type="InterPro" id="IPR002109">
    <property type="entry name" value="Glutaredoxin"/>
</dbReference>
<dbReference type="PROSITE" id="PS51352">
    <property type="entry name" value="THIOREDOXIN_2"/>
    <property type="match status" value="1"/>
</dbReference>
<feature type="domain" description="Thioredoxin" evidence="6">
    <location>
        <begin position="1"/>
        <end position="115"/>
    </location>
</feature>
<dbReference type="PANTHER" id="PTHR10293">
    <property type="entry name" value="GLUTAREDOXIN FAMILY MEMBER"/>
    <property type="match status" value="1"/>
</dbReference>
<keyword evidence="4" id="KW-0411">Iron-sulfur</keyword>
<dbReference type="InterPro" id="IPR013766">
    <property type="entry name" value="Thioredoxin_domain"/>
</dbReference>
<organism evidence="7 8">
    <name type="scientific">Malassezia yamatoensis</name>
    <dbReference type="NCBI Taxonomy" id="253288"/>
    <lineage>
        <taxon>Eukaryota</taxon>
        <taxon>Fungi</taxon>
        <taxon>Dikarya</taxon>
        <taxon>Basidiomycota</taxon>
        <taxon>Ustilaginomycotina</taxon>
        <taxon>Malasseziomycetes</taxon>
        <taxon>Malasseziales</taxon>
        <taxon>Malasseziaceae</taxon>
        <taxon>Malassezia</taxon>
    </lineage>
</organism>
<reference evidence="7 8" key="1">
    <citation type="submission" date="2023-03" db="EMBL/GenBank/DDBJ databases">
        <title>Mating type loci evolution in Malassezia.</title>
        <authorList>
            <person name="Coelho M.A."/>
        </authorList>
    </citation>
    <scope>NUCLEOTIDE SEQUENCE [LARGE SCALE GENOMIC DNA]</scope>
    <source>
        <strain evidence="7 8">CBS 9725</strain>
    </source>
</reference>
<dbReference type="InterPro" id="IPR033658">
    <property type="entry name" value="GRX_PICOT-like"/>
</dbReference>
<evidence type="ECO:0000259" key="6">
    <source>
        <dbReference type="PROSITE" id="PS51352"/>
    </source>
</evidence>
<dbReference type="Gene3D" id="3.40.30.10">
    <property type="entry name" value="Glutaredoxin"/>
    <property type="match status" value="2"/>
</dbReference>
<keyword evidence="8" id="KW-1185">Reference proteome</keyword>
<dbReference type="Pfam" id="PF00085">
    <property type="entry name" value="Thioredoxin"/>
    <property type="match status" value="1"/>
</dbReference>
<dbReference type="GO" id="GO:0005634">
    <property type="term" value="C:nucleus"/>
    <property type="evidence" value="ECO:0007669"/>
    <property type="project" value="TreeGrafter"/>
</dbReference>
<dbReference type="AlphaFoldDB" id="A0AAJ5YTB1"/>
<name>A0AAJ5YTB1_9BASI</name>
<keyword evidence="2" id="KW-0479">Metal-binding</keyword>
<evidence type="ECO:0000313" key="8">
    <source>
        <dbReference type="Proteomes" id="UP001219567"/>
    </source>
</evidence>
<dbReference type="Proteomes" id="UP001219567">
    <property type="component" value="Chromosome 2"/>
</dbReference>
<dbReference type="FunFam" id="3.40.30.10:FF:000012">
    <property type="entry name" value="Monothiol glutaredoxin"/>
    <property type="match status" value="1"/>
</dbReference>
<sequence length="270" mass="29505">MSNGNQGPANLVAITSPETFMELMQQDLERVTLLNFWASWAAPCESLNEAMPNFAKQYPDVMFMNVEAEEQPEVAESFDVEAVPTIVLLRGHTLLAKTSGSNVSGVADMLSMHARSSQATSYDGMSQTNAAPQPASGIYEAAGSATANGSSDANAHELPANVELQNESQEDMERRCHQLMSRSKVMLFMKGHPSQPRCGFSQKTVALLREQGVEFDHYDILSDDNVRQTLKKINQWPTFPQIIVNGELIGGLDILKEQIATGELGELLSA</sequence>
<dbReference type="InterPro" id="IPR004480">
    <property type="entry name" value="Monothiol_GRX-rel"/>
</dbReference>
<dbReference type="EMBL" id="CP119944">
    <property type="protein sequence ID" value="WFC99392.1"/>
    <property type="molecule type" value="Genomic_DNA"/>
</dbReference>
<comment type="similarity">
    <text evidence="1">Belongs to the glutaredoxin family. Monothiol subfamily.</text>
</comment>
<dbReference type="GO" id="GO:0006879">
    <property type="term" value="P:intracellular iron ion homeostasis"/>
    <property type="evidence" value="ECO:0007669"/>
    <property type="project" value="TreeGrafter"/>
</dbReference>
<evidence type="ECO:0000256" key="4">
    <source>
        <dbReference type="ARBA" id="ARBA00023014"/>
    </source>
</evidence>
<proteinExistence type="inferred from homology"/>
<accession>A0AAJ5YTB1</accession>
<dbReference type="GO" id="GO:0046872">
    <property type="term" value="F:metal ion binding"/>
    <property type="evidence" value="ECO:0007669"/>
    <property type="project" value="UniProtKB-KW"/>
</dbReference>
<dbReference type="GO" id="GO:0005829">
    <property type="term" value="C:cytosol"/>
    <property type="evidence" value="ECO:0007669"/>
    <property type="project" value="TreeGrafter"/>
</dbReference>
<protein>
    <submittedName>
        <fullName evidence="7">Glutaredoxin</fullName>
    </submittedName>
</protein>
<dbReference type="InterPro" id="IPR036249">
    <property type="entry name" value="Thioredoxin-like_sf"/>
</dbReference>